<dbReference type="CDD" id="cd00570">
    <property type="entry name" value="GST_N_family"/>
    <property type="match status" value="1"/>
</dbReference>
<dbReference type="EMBL" id="SMGR01000001">
    <property type="protein sequence ID" value="TCL08332.1"/>
    <property type="molecule type" value="Genomic_DNA"/>
</dbReference>
<dbReference type="InterPro" id="IPR004045">
    <property type="entry name" value="Glutathione_S-Trfase_N"/>
</dbReference>
<sequence>MLTLYHGKTSVCSAKVRLCLAEIGCDWSGKIVDLAKGEQNATWYLSFNPKAVVPTLVDDDLVVTESAVILEYLVKKFDAGNLRPTDPHAWVTAKMWLAECRDIHAAINSLTYAIGKRRKILSTKSADEIAASLARMANPANASKRRDILEHGVDSEHVAAACFTLRLMFDKMHSALAQGEWLLGAHYSLADTALLSYVDRLDRLGLSGLWDKRTPLVQRWLGQSRQRASYSLAIEDFAGSAEGDRKAATAAENWTLLAPKWAAASG</sequence>
<dbReference type="CDD" id="cd00299">
    <property type="entry name" value="GST_C_family"/>
    <property type="match status" value="1"/>
</dbReference>
<dbReference type="InterPro" id="IPR036282">
    <property type="entry name" value="Glutathione-S-Trfase_C_sf"/>
</dbReference>
<proteinExistence type="predicted"/>
<evidence type="ECO:0000313" key="3">
    <source>
        <dbReference type="Proteomes" id="UP000295673"/>
    </source>
</evidence>
<comment type="caution">
    <text evidence="2">The sequence shown here is derived from an EMBL/GenBank/DDBJ whole genome shotgun (WGS) entry which is preliminary data.</text>
</comment>
<keyword evidence="3" id="KW-1185">Reference proteome</keyword>
<organism evidence="2 3">
    <name type="scientific">Shimia isoporae</name>
    <dbReference type="NCBI Taxonomy" id="647720"/>
    <lineage>
        <taxon>Bacteria</taxon>
        <taxon>Pseudomonadati</taxon>
        <taxon>Pseudomonadota</taxon>
        <taxon>Alphaproteobacteria</taxon>
        <taxon>Rhodobacterales</taxon>
        <taxon>Roseobacteraceae</taxon>
    </lineage>
</organism>
<dbReference type="AlphaFoldDB" id="A0A4R1NTK8"/>
<dbReference type="GO" id="GO:0016740">
    <property type="term" value="F:transferase activity"/>
    <property type="evidence" value="ECO:0007669"/>
    <property type="project" value="UniProtKB-KW"/>
</dbReference>
<dbReference type="SUPFAM" id="SSF47616">
    <property type="entry name" value="GST C-terminal domain-like"/>
    <property type="match status" value="1"/>
</dbReference>
<dbReference type="Proteomes" id="UP000295673">
    <property type="component" value="Unassembled WGS sequence"/>
</dbReference>
<dbReference type="PROSITE" id="PS50404">
    <property type="entry name" value="GST_NTER"/>
    <property type="match status" value="1"/>
</dbReference>
<dbReference type="SUPFAM" id="SSF52833">
    <property type="entry name" value="Thioredoxin-like"/>
    <property type="match status" value="1"/>
</dbReference>
<dbReference type="OrthoDB" id="9810080at2"/>
<dbReference type="SFLD" id="SFLDS00019">
    <property type="entry name" value="Glutathione_Transferase_(cytos"/>
    <property type="match status" value="1"/>
</dbReference>
<dbReference type="PANTHER" id="PTHR44051">
    <property type="entry name" value="GLUTATHIONE S-TRANSFERASE-RELATED"/>
    <property type="match status" value="1"/>
</dbReference>
<accession>A0A4R1NTK8</accession>
<dbReference type="Gene3D" id="1.20.1050.10">
    <property type="match status" value="1"/>
</dbReference>
<name>A0A4R1NTK8_9RHOB</name>
<feature type="domain" description="GST N-terminal" evidence="1">
    <location>
        <begin position="1"/>
        <end position="81"/>
    </location>
</feature>
<reference evidence="2 3" key="1">
    <citation type="submission" date="2019-03" db="EMBL/GenBank/DDBJ databases">
        <title>Genomic Encyclopedia of Archaeal and Bacterial Type Strains, Phase II (KMG-II): from individual species to whole genera.</title>
        <authorList>
            <person name="Goeker M."/>
        </authorList>
    </citation>
    <scope>NUCLEOTIDE SEQUENCE [LARGE SCALE GENOMIC DNA]</scope>
    <source>
        <strain evidence="2 3">DSM 26433</strain>
    </source>
</reference>
<dbReference type="Gene3D" id="3.40.30.10">
    <property type="entry name" value="Glutaredoxin"/>
    <property type="match status" value="1"/>
</dbReference>
<dbReference type="PANTHER" id="PTHR44051:SF8">
    <property type="entry name" value="GLUTATHIONE S-TRANSFERASE GSTA"/>
    <property type="match status" value="1"/>
</dbReference>
<dbReference type="Pfam" id="PF13410">
    <property type="entry name" value="GST_C_2"/>
    <property type="match status" value="1"/>
</dbReference>
<evidence type="ECO:0000313" key="2">
    <source>
        <dbReference type="EMBL" id="TCL08332.1"/>
    </source>
</evidence>
<dbReference type="SFLD" id="SFLDG00358">
    <property type="entry name" value="Main_(cytGST)"/>
    <property type="match status" value="1"/>
</dbReference>
<gene>
    <name evidence="2" type="ORF">BXY66_0369</name>
</gene>
<keyword evidence="2" id="KW-0808">Transferase</keyword>
<evidence type="ECO:0000259" key="1">
    <source>
        <dbReference type="PROSITE" id="PS50404"/>
    </source>
</evidence>
<protein>
    <submittedName>
        <fullName evidence="2">Glutathione S-transferase</fullName>
    </submittedName>
</protein>
<dbReference type="Pfam" id="PF13409">
    <property type="entry name" value="GST_N_2"/>
    <property type="match status" value="1"/>
</dbReference>
<dbReference type="InterPro" id="IPR040079">
    <property type="entry name" value="Glutathione_S-Trfase"/>
</dbReference>
<dbReference type="InterPro" id="IPR036249">
    <property type="entry name" value="Thioredoxin-like_sf"/>
</dbReference>
<dbReference type="RefSeq" id="WP_132858467.1">
    <property type="nucleotide sequence ID" value="NZ_SMGR01000001.1"/>
</dbReference>